<keyword evidence="2" id="KW-1185">Reference proteome</keyword>
<evidence type="ECO:0000313" key="2">
    <source>
        <dbReference type="Proteomes" id="UP001310386"/>
    </source>
</evidence>
<accession>A0ABU5ZDL5</accession>
<comment type="caution">
    <text evidence="1">The sequence shown here is derived from an EMBL/GenBank/DDBJ whole genome shotgun (WGS) entry which is preliminary data.</text>
</comment>
<dbReference type="Proteomes" id="UP001310386">
    <property type="component" value="Unassembled WGS sequence"/>
</dbReference>
<dbReference type="RefSeq" id="WP_371752711.1">
    <property type="nucleotide sequence ID" value="NZ_JAYJLD010000003.1"/>
</dbReference>
<gene>
    <name evidence="1" type="ORF">VF724_02850</name>
</gene>
<protein>
    <recommendedName>
        <fullName evidence="3">DUF4399 domain-containing protein</fullName>
    </recommendedName>
</protein>
<dbReference type="EMBL" id="JAYJLD010000003">
    <property type="protein sequence ID" value="MEB3100595.1"/>
    <property type="molecule type" value="Genomic_DNA"/>
</dbReference>
<reference evidence="1" key="1">
    <citation type="submission" date="2023-12" db="EMBL/GenBank/DDBJ databases">
        <title>Fervidustalea candida gen. nov., sp. nov., a novel member of the family Paenibacillaceae isolated from a geothermal area.</title>
        <authorList>
            <person name="Li W.-J."/>
            <person name="Jiao J.-Y."/>
            <person name="Chen Y."/>
        </authorList>
    </citation>
    <scope>NUCLEOTIDE SEQUENCE</scope>
    <source>
        <strain evidence="1">SYSU GA230002</strain>
    </source>
</reference>
<evidence type="ECO:0008006" key="3">
    <source>
        <dbReference type="Google" id="ProtNLM"/>
    </source>
</evidence>
<name>A0ABU5ZDL5_9BACL</name>
<sequence>MSFDHLQPGKHTLTVQLVGNNHKPLTPDVKKTITFTTAAVPKLTVSGVTEGSDHPSK</sequence>
<organism evidence="1 2">
    <name type="scientific">Ferviditalea candida</name>
    <dbReference type="NCBI Taxonomy" id="3108399"/>
    <lineage>
        <taxon>Bacteria</taxon>
        <taxon>Bacillati</taxon>
        <taxon>Bacillota</taxon>
        <taxon>Bacilli</taxon>
        <taxon>Bacillales</taxon>
        <taxon>Paenibacillaceae</taxon>
        <taxon>Ferviditalea</taxon>
    </lineage>
</organism>
<evidence type="ECO:0000313" key="1">
    <source>
        <dbReference type="EMBL" id="MEB3100595.1"/>
    </source>
</evidence>
<proteinExistence type="predicted"/>